<reference evidence="2 3" key="1">
    <citation type="submission" date="2020-08" db="EMBL/GenBank/DDBJ databases">
        <title>Genomic Encyclopedia of Type Strains, Phase IV (KMG-IV): sequencing the most valuable type-strain genomes for metagenomic binning, comparative biology and taxonomic classification.</title>
        <authorList>
            <person name="Goeker M."/>
        </authorList>
    </citation>
    <scope>NUCLEOTIDE SEQUENCE [LARGE SCALE GENOMIC DNA]</scope>
    <source>
        <strain evidence="2 3">DSM 106739</strain>
    </source>
</reference>
<evidence type="ECO:0000313" key="2">
    <source>
        <dbReference type="EMBL" id="MBB4012971.1"/>
    </source>
</evidence>
<feature type="transmembrane region" description="Helical" evidence="1">
    <location>
        <begin position="72"/>
        <end position="91"/>
    </location>
</feature>
<evidence type="ECO:0000313" key="3">
    <source>
        <dbReference type="Proteomes" id="UP000561045"/>
    </source>
</evidence>
<feature type="transmembrane region" description="Helical" evidence="1">
    <location>
        <begin position="159"/>
        <end position="177"/>
    </location>
</feature>
<feature type="transmembrane region" description="Helical" evidence="1">
    <location>
        <begin position="103"/>
        <end position="124"/>
    </location>
</feature>
<dbReference type="EMBL" id="JACIET010000001">
    <property type="protein sequence ID" value="MBB4012971.1"/>
    <property type="molecule type" value="Genomic_DNA"/>
</dbReference>
<keyword evidence="1" id="KW-0812">Transmembrane</keyword>
<keyword evidence="1" id="KW-1133">Transmembrane helix</keyword>
<sequence length="220" mass="22933">MNHRINADAAAATHAAPLQLGAPGRRFVAPGCALEWRSARIASSQAIEIPKMTTHSLSATQARPAVINAAPWLITSTLTAVLCAASGITLGGDVGRGLLGQPIPILIHLCAAALALGLLPIMLLRRKGDAAHRAIGRVWLHAMVVLAISAIWIQTKGSFSGIHLLVPATLWGVSGGLRDAATLDRRGHGRAMLTLSLALVIAGAFAFSSGRLLNLWFFGA</sequence>
<feature type="transmembrane region" description="Helical" evidence="1">
    <location>
        <begin position="136"/>
        <end position="153"/>
    </location>
</feature>
<name>A0A840BHE4_9RHOO</name>
<accession>A0A840BHE4</accession>
<keyword evidence="1" id="KW-0472">Membrane</keyword>
<feature type="transmembrane region" description="Helical" evidence="1">
    <location>
        <begin position="189"/>
        <end position="208"/>
    </location>
</feature>
<organism evidence="2 3">
    <name type="scientific">Niveibacterium umoris</name>
    <dbReference type="NCBI Taxonomy" id="1193620"/>
    <lineage>
        <taxon>Bacteria</taxon>
        <taxon>Pseudomonadati</taxon>
        <taxon>Pseudomonadota</taxon>
        <taxon>Betaproteobacteria</taxon>
        <taxon>Rhodocyclales</taxon>
        <taxon>Rhodocyclaceae</taxon>
        <taxon>Niveibacterium</taxon>
    </lineage>
</organism>
<dbReference type="RefSeq" id="WP_207064234.1">
    <property type="nucleotide sequence ID" value="NZ_BAABLE010000011.1"/>
</dbReference>
<keyword evidence="3" id="KW-1185">Reference proteome</keyword>
<evidence type="ECO:0000256" key="1">
    <source>
        <dbReference type="SAM" id="Phobius"/>
    </source>
</evidence>
<comment type="caution">
    <text evidence="2">The sequence shown here is derived from an EMBL/GenBank/DDBJ whole genome shotgun (WGS) entry which is preliminary data.</text>
</comment>
<proteinExistence type="predicted"/>
<protein>
    <submittedName>
        <fullName evidence="2">Putative membrane protein</fullName>
    </submittedName>
</protein>
<dbReference type="AlphaFoldDB" id="A0A840BHE4"/>
<dbReference type="Proteomes" id="UP000561045">
    <property type="component" value="Unassembled WGS sequence"/>
</dbReference>
<gene>
    <name evidence="2" type="ORF">GGR36_002279</name>
</gene>